<comment type="caution">
    <text evidence="2">The sequence shown here is derived from an EMBL/GenBank/DDBJ whole genome shotgun (WGS) entry which is preliminary data.</text>
</comment>
<name>A0A317JRD4_9BACT</name>
<accession>A0A317JRD4</accession>
<gene>
    <name evidence="2" type="ORF">C5B42_00675</name>
</gene>
<evidence type="ECO:0000313" key="3">
    <source>
        <dbReference type="Proteomes" id="UP000246104"/>
    </source>
</evidence>
<dbReference type="EMBL" id="PSRQ01000013">
    <property type="protein sequence ID" value="PWU24075.1"/>
    <property type="molecule type" value="Genomic_DNA"/>
</dbReference>
<evidence type="ECO:0000313" key="2">
    <source>
        <dbReference type="EMBL" id="PWU24075.1"/>
    </source>
</evidence>
<reference evidence="2 3" key="1">
    <citation type="submission" date="2018-02" db="EMBL/GenBank/DDBJ databases">
        <title>Genomic Reconstructions from Amazon Rainforest and Pasture Soil Reveal Novel Insights into the Physiology of Candidate Phyla in Tropical Sites.</title>
        <authorList>
            <person name="Kroeger M.E."/>
            <person name="Delmont T."/>
            <person name="Eren A.M."/>
            <person name="Guo J."/>
            <person name="Meyer K.M."/>
            <person name="Khan K."/>
            <person name="Rodrigues J.L.M."/>
            <person name="Bohannan B.J.M."/>
            <person name="Tringe S."/>
            <person name="Borges C.D."/>
            <person name="Tiedje J."/>
            <person name="Tsai S.M."/>
            <person name="Nusslein K."/>
        </authorList>
    </citation>
    <scope>NUCLEOTIDE SEQUENCE [LARGE SCALE GENOMIC DNA]</scope>
    <source>
        <strain evidence="2">Amazon FNV 2010 28 9</strain>
    </source>
</reference>
<dbReference type="Proteomes" id="UP000246104">
    <property type="component" value="Unassembled WGS sequence"/>
</dbReference>
<sequence length="243" mass="28266">MSKVITDFPDLAQRFVEFQRLSKELKVKRKIKIPPEPTSDKTRDLYHHLGHYINIIHLKLVHQLHLLSVGIKAENPEVMATVRSCIETIGALAYMVQEIEKKRQQPEAIWEMLNIATMGENKKTMSKQTVFTHAPQTYHSADYVRAVNDILDNELKKNGSKNGAYILERYDFFSEYTHPNYLAMEAYWEVKSGKLKYNKKISCMRKDNLADILFTITPLILVYVMVLRRAEKIESDFKKLMGA</sequence>
<keyword evidence="1" id="KW-0812">Transmembrane</keyword>
<protein>
    <submittedName>
        <fullName evidence="2">Uncharacterized protein</fullName>
    </submittedName>
</protein>
<dbReference type="AlphaFoldDB" id="A0A317JRD4"/>
<feature type="transmembrane region" description="Helical" evidence="1">
    <location>
        <begin position="209"/>
        <end position="227"/>
    </location>
</feature>
<keyword evidence="1" id="KW-1133">Transmembrane helix</keyword>
<evidence type="ECO:0000256" key="1">
    <source>
        <dbReference type="SAM" id="Phobius"/>
    </source>
</evidence>
<keyword evidence="1" id="KW-0472">Membrane</keyword>
<proteinExistence type="predicted"/>
<organism evidence="2 3">
    <name type="scientific">Candidatus Cerribacteria bacterium 'Amazon FNV 2010 28 9'</name>
    <dbReference type="NCBI Taxonomy" id="2081795"/>
    <lineage>
        <taxon>Bacteria</taxon>
        <taxon>Candidatus Cerribacteria</taxon>
    </lineage>
</organism>